<comment type="caution">
    <text evidence="1">The sequence shown here is derived from an EMBL/GenBank/DDBJ whole genome shotgun (WGS) entry which is preliminary data.</text>
</comment>
<evidence type="ECO:0008006" key="3">
    <source>
        <dbReference type="Google" id="ProtNLM"/>
    </source>
</evidence>
<evidence type="ECO:0000313" key="1">
    <source>
        <dbReference type="EMBL" id="PIZ48177.1"/>
    </source>
</evidence>
<dbReference type="InterPro" id="IPR022148">
    <property type="entry name" value="CopG_antitoxin"/>
</dbReference>
<reference evidence="2" key="1">
    <citation type="submission" date="2017-09" db="EMBL/GenBank/DDBJ databases">
        <title>Depth-based differentiation of microbial function through sediment-hosted aquifers and enrichment of novel symbionts in the deep terrestrial subsurface.</title>
        <authorList>
            <person name="Probst A.J."/>
            <person name="Ladd B."/>
            <person name="Jarett J.K."/>
            <person name="Geller-Mcgrath D.E."/>
            <person name="Sieber C.M.K."/>
            <person name="Emerson J.B."/>
            <person name="Anantharaman K."/>
            <person name="Thomas B.C."/>
            <person name="Malmstrom R."/>
            <person name="Stieglmeier M."/>
            <person name="Klingl A."/>
            <person name="Woyke T."/>
            <person name="Ryan C.M."/>
            <person name="Banfield J.F."/>
        </authorList>
    </citation>
    <scope>NUCLEOTIDE SEQUENCE [LARGE SCALE GENOMIC DNA]</scope>
</reference>
<proteinExistence type="predicted"/>
<name>A0A2M7TLZ0_UNCKA</name>
<dbReference type="AlphaFoldDB" id="A0A2M7TLZ0"/>
<gene>
    <name evidence="1" type="ORF">COY32_00465</name>
</gene>
<organism evidence="1 2">
    <name type="scientific">candidate division WWE3 bacterium CG_4_10_14_0_2_um_filter_41_14</name>
    <dbReference type="NCBI Taxonomy" id="1975072"/>
    <lineage>
        <taxon>Bacteria</taxon>
        <taxon>Katanobacteria</taxon>
    </lineage>
</organism>
<dbReference type="EMBL" id="PFNL01000008">
    <property type="protein sequence ID" value="PIZ48177.1"/>
    <property type="molecule type" value="Genomic_DNA"/>
</dbReference>
<sequence>MKKKNSIPQFASEQEERAYWQKHDSAAVIDWSNAKRAIFSELKPTTQSISIRLPESLLTNLKVLANKKDVPYQSLLKTYLEDRVSKELQ</sequence>
<evidence type="ECO:0000313" key="2">
    <source>
        <dbReference type="Proteomes" id="UP000228920"/>
    </source>
</evidence>
<dbReference type="Proteomes" id="UP000228920">
    <property type="component" value="Unassembled WGS sequence"/>
</dbReference>
<accession>A0A2M7TLZ0</accession>
<protein>
    <recommendedName>
        <fullName evidence="3">Antitoxin</fullName>
    </recommendedName>
</protein>
<dbReference type="Pfam" id="PF12441">
    <property type="entry name" value="CopG_antitoxin"/>
    <property type="match status" value="1"/>
</dbReference>